<organism evidence="2 3">
    <name type="scientific">Lysobacter concretionis Ko07 = DSM 16239</name>
    <dbReference type="NCBI Taxonomy" id="1122185"/>
    <lineage>
        <taxon>Bacteria</taxon>
        <taxon>Pseudomonadati</taxon>
        <taxon>Pseudomonadota</taxon>
        <taxon>Gammaproteobacteria</taxon>
        <taxon>Lysobacterales</taxon>
        <taxon>Lysobacteraceae</taxon>
        <taxon>Novilysobacter</taxon>
    </lineage>
</organism>
<accession>A0A0A0ELZ3</accession>
<protein>
    <submittedName>
        <fullName evidence="2">Membrane protein</fullName>
    </submittedName>
</protein>
<comment type="caution">
    <text evidence="2">The sequence shown here is derived from an EMBL/GenBank/DDBJ whole genome shotgun (WGS) entry which is preliminary data.</text>
</comment>
<dbReference type="AlphaFoldDB" id="A0A0A0ELZ3"/>
<name>A0A0A0ELZ3_9GAMM</name>
<dbReference type="Pfam" id="PF09834">
    <property type="entry name" value="DUF2061"/>
    <property type="match status" value="1"/>
</dbReference>
<sequence length="65" mass="7148">MSKTLSFALVHFTVAFSVGTLMTGSLWVGGALAVVEPTCNTVAYHFHEKVWTRIQQRRQGAVLPT</sequence>
<proteinExistence type="predicted"/>
<reference evidence="2 3" key="1">
    <citation type="submission" date="2013-08" db="EMBL/GenBank/DDBJ databases">
        <title>Genome sequencing of Lysobacter.</title>
        <authorList>
            <person name="Zhang S."/>
            <person name="Wang G."/>
        </authorList>
    </citation>
    <scope>NUCLEOTIDE SEQUENCE [LARGE SCALE GENOMIC DNA]</scope>
    <source>
        <strain evidence="2 3">Ko07</strain>
    </source>
</reference>
<gene>
    <name evidence="2" type="ORF">N792_12325</name>
</gene>
<evidence type="ECO:0000313" key="3">
    <source>
        <dbReference type="Proteomes" id="UP000030017"/>
    </source>
</evidence>
<keyword evidence="3" id="KW-1185">Reference proteome</keyword>
<dbReference type="EMBL" id="AVPS01000008">
    <property type="protein sequence ID" value="KGM51168.1"/>
    <property type="molecule type" value="Genomic_DNA"/>
</dbReference>
<feature type="domain" description="DUF2061" evidence="1">
    <location>
        <begin position="1"/>
        <end position="52"/>
    </location>
</feature>
<dbReference type="Proteomes" id="UP000030017">
    <property type="component" value="Unassembled WGS sequence"/>
</dbReference>
<dbReference type="STRING" id="1122185.N792_12325"/>
<dbReference type="InterPro" id="IPR018638">
    <property type="entry name" value="DUF2061_membrane"/>
</dbReference>
<dbReference type="OrthoDB" id="9133582at2"/>
<dbReference type="RefSeq" id="WP_036194985.1">
    <property type="nucleotide sequence ID" value="NZ_AVPS01000008.1"/>
</dbReference>
<evidence type="ECO:0000259" key="1">
    <source>
        <dbReference type="Pfam" id="PF09834"/>
    </source>
</evidence>
<evidence type="ECO:0000313" key="2">
    <source>
        <dbReference type="EMBL" id="KGM51168.1"/>
    </source>
</evidence>
<dbReference type="eggNOG" id="COG3205">
    <property type="taxonomic scope" value="Bacteria"/>
</dbReference>